<dbReference type="InterPro" id="IPR014054">
    <property type="entry name" value="Phage_regulatory_Rha"/>
</dbReference>
<dbReference type="InterPro" id="IPR018878">
    <property type="entry name" value="ORF6C_dom"/>
</dbReference>
<evidence type="ECO:0000313" key="2">
    <source>
        <dbReference type="EMBL" id="AQY42340.1"/>
    </source>
</evidence>
<dbReference type="Proteomes" id="UP000191057">
    <property type="component" value="Plasmid unnamed1"/>
</dbReference>
<dbReference type="AlphaFoldDB" id="A0A9W3XLY2"/>
<proteinExistence type="predicted"/>
<organism evidence="2 3">
    <name type="scientific">Bacillus thuringiensis</name>
    <dbReference type="NCBI Taxonomy" id="1428"/>
    <lineage>
        <taxon>Bacteria</taxon>
        <taxon>Bacillati</taxon>
        <taxon>Bacillota</taxon>
        <taxon>Bacilli</taxon>
        <taxon>Bacillales</taxon>
        <taxon>Bacillaceae</taxon>
        <taxon>Bacillus</taxon>
        <taxon>Bacillus cereus group</taxon>
    </lineage>
</organism>
<dbReference type="Pfam" id="PF09669">
    <property type="entry name" value="Phage_pRha"/>
    <property type="match status" value="1"/>
</dbReference>
<dbReference type="RefSeq" id="WP_079246383.1">
    <property type="nucleotide sequence ID" value="NZ_JARSYF010000044.1"/>
</dbReference>
<feature type="domain" description="ORF6C" evidence="1">
    <location>
        <begin position="133"/>
        <end position="227"/>
    </location>
</feature>
<protein>
    <submittedName>
        <fullName evidence="2">Rha family transcriptional regulator</fullName>
    </submittedName>
</protein>
<name>A0A9W3XLY2_BACTU</name>
<dbReference type="Pfam" id="PF10552">
    <property type="entry name" value="ORF6C"/>
    <property type="match status" value="1"/>
</dbReference>
<gene>
    <name evidence="2" type="ORF">B4918_31025</name>
</gene>
<evidence type="ECO:0000313" key="3">
    <source>
        <dbReference type="Proteomes" id="UP000191057"/>
    </source>
</evidence>
<dbReference type="NCBIfam" id="TIGR02681">
    <property type="entry name" value="phage_pRha"/>
    <property type="match status" value="1"/>
</dbReference>
<accession>A0A9W3XLY2</accession>
<evidence type="ECO:0000259" key="1">
    <source>
        <dbReference type="Pfam" id="PF10552"/>
    </source>
</evidence>
<reference evidence="2 3" key="1">
    <citation type="submission" date="2017-03" db="EMBL/GenBank/DDBJ databases">
        <title>Complete genome sequence of Bacillus thuringiensis L-7601, a novel melanin producing strain.</title>
        <authorList>
            <person name="Cai J."/>
            <person name="Cao Z."/>
            <person name="Tan T."/>
        </authorList>
    </citation>
    <scope>NUCLEOTIDE SEQUENCE [LARGE SCALE GENOMIC DNA]</scope>
    <source>
        <strain evidence="2 3">L-7601</strain>
        <plasmid evidence="2 3">unnamed1</plasmid>
    </source>
</reference>
<keyword evidence="2" id="KW-0614">Plasmid</keyword>
<sequence>MSQLQMIQQPVSHLVFMEKDEIVTDSLTVSDVFGKEHGKVIRSIEELQCSKEFTQANFGLSEYKDRSGKRNKKYLLKRDGLMFLVMGYTGEKAAEYKEMFISEFNRMEEYIKQQNEQQKRMSPLQMINTISSEMMKQDERLETIENKLNEKMTIDSYQQTTLLNAKLRRVEKLWGEEPKIREAFEDKRILHSRAWKDFKMAFIVPSYRDTKEKDFEEALTYLKAWRPGLI</sequence>
<dbReference type="EMBL" id="CP020003">
    <property type="protein sequence ID" value="AQY42340.1"/>
    <property type="molecule type" value="Genomic_DNA"/>
</dbReference>
<geneLocation type="plasmid" evidence="2 3">
    <name>unnamed1</name>
</geneLocation>